<evidence type="ECO:0000256" key="1">
    <source>
        <dbReference type="SAM" id="MobiDB-lite"/>
    </source>
</evidence>
<feature type="compositionally biased region" description="Basic and acidic residues" evidence="1">
    <location>
        <begin position="10"/>
        <end position="20"/>
    </location>
</feature>
<reference evidence="2 3" key="1">
    <citation type="submission" date="2021-06" db="EMBL/GenBank/DDBJ databases">
        <title>Caerostris darwini draft genome.</title>
        <authorList>
            <person name="Kono N."/>
            <person name="Arakawa K."/>
        </authorList>
    </citation>
    <scope>NUCLEOTIDE SEQUENCE [LARGE SCALE GENOMIC DNA]</scope>
</reference>
<organism evidence="2 3">
    <name type="scientific">Caerostris darwini</name>
    <dbReference type="NCBI Taxonomy" id="1538125"/>
    <lineage>
        <taxon>Eukaryota</taxon>
        <taxon>Metazoa</taxon>
        <taxon>Ecdysozoa</taxon>
        <taxon>Arthropoda</taxon>
        <taxon>Chelicerata</taxon>
        <taxon>Arachnida</taxon>
        <taxon>Araneae</taxon>
        <taxon>Araneomorphae</taxon>
        <taxon>Entelegynae</taxon>
        <taxon>Araneoidea</taxon>
        <taxon>Araneidae</taxon>
        <taxon>Caerostris</taxon>
    </lineage>
</organism>
<evidence type="ECO:0000313" key="2">
    <source>
        <dbReference type="EMBL" id="GIY61199.1"/>
    </source>
</evidence>
<dbReference type="EMBL" id="BPLQ01011925">
    <property type="protein sequence ID" value="GIY61199.1"/>
    <property type="molecule type" value="Genomic_DNA"/>
</dbReference>
<protein>
    <submittedName>
        <fullName evidence="2">Uncharacterized protein</fullName>
    </submittedName>
</protein>
<dbReference type="AlphaFoldDB" id="A0AAV4UTY9"/>
<dbReference type="Proteomes" id="UP001054837">
    <property type="component" value="Unassembled WGS sequence"/>
</dbReference>
<sequence>MNLFATRRSKPAEQKSRDLNHQSQQSSKWHSGFFKLLSTRNLFSLQLRFLRSAGLLNEEDLYARTETNIFLREMGGKPEKGKYSEEKGNTQ</sequence>
<accession>A0AAV4UTY9</accession>
<name>A0AAV4UTY9_9ARAC</name>
<comment type="caution">
    <text evidence="2">The sequence shown here is derived from an EMBL/GenBank/DDBJ whole genome shotgun (WGS) entry which is preliminary data.</text>
</comment>
<feature type="region of interest" description="Disordered" evidence="1">
    <location>
        <begin position="1"/>
        <end position="28"/>
    </location>
</feature>
<keyword evidence="3" id="KW-1185">Reference proteome</keyword>
<proteinExistence type="predicted"/>
<gene>
    <name evidence="2" type="ORF">CDAR_249891</name>
</gene>
<evidence type="ECO:0000313" key="3">
    <source>
        <dbReference type="Proteomes" id="UP001054837"/>
    </source>
</evidence>